<evidence type="ECO:0000313" key="1">
    <source>
        <dbReference type="EMBL" id="KJV67591.1"/>
    </source>
</evidence>
<proteinExistence type="predicted"/>
<evidence type="ECO:0000313" key="2">
    <source>
        <dbReference type="Proteomes" id="UP000033385"/>
    </source>
</evidence>
<reference evidence="1 2" key="1">
    <citation type="submission" date="2015-01" db="EMBL/GenBank/DDBJ databases">
        <title>Genome Sequencing of Rickettsiales.</title>
        <authorList>
            <person name="Daugherty S.C."/>
            <person name="Su Q."/>
            <person name="Abolude K."/>
            <person name="Beier-Sexton M."/>
            <person name="Carlyon J.A."/>
            <person name="Carter R."/>
            <person name="Day N.P."/>
            <person name="Dumler S.J."/>
            <person name="Dyachenko V."/>
            <person name="Godinez A."/>
            <person name="Kurtti T.J."/>
            <person name="Lichay M."/>
            <person name="Mullins K.E."/>
            <person name="Ott S."/>
            <person name="Pappas-Brown V."/>
            <person name="Paris D.H."/>
            <person name="Patel P."/>
            <person name="Richards A.L."/>
            <person name="Sadzewicz L."/>
            <person name="Sears K."/>
            <person name="Seidman D."/>
            <person name="Sengamalay N."/>
            <person name="Stenos J."/>
            <person name="Tallon L.J."/>
            <person name="Vincent G."/>
            <person name="Fraser C.M."/>
            <person name="Munderloh U."/>
            <person name="Dunning-Hotopp J.C."/>
        </authorList>
    </citation>
    <scope>NUCLEOTIDE SEQUENCE [LARGE SCALE GENOMIC DNA]</scope>
    <source>
        <strain evidence="1 2">ApNP</strain>
    </source>
</reference>
<comment type="caution">
    <text evidence="1">The sequence shown here is derived from an EMBL/GenBank/DDBJ whole genome shotgun (WGS) entry which is preliminary data.</text>
</comment>
<organism evidence="1 2">
    <name type="scientific">Anaplasma phagocytophilum str. ApNP</name>
    <dbReference type="NCBI Taxonomy" id="1359153"/>
    <lineage>
        <taxon>Bacteria</taxon>
        <taxon>Pseudomonadati</taxon>
        <taxon>Pseudomonadota</taxon>
        <taxon>Alphaproteobacteria</taxon>
        <taxon>Rickettsiales</taxon>
        <taxon>Anaplasmataceae</taxon>
        <taxon>Anaplasma</taxon>
        <taxon>phagocytophilum group</taxon>
    </lineage>
</organism>
<accession>A0A0F3NIK5</accession>
<gene>
    <name evidence="1" type="ORF">APHNP_0967</name>
</gene>
<dbReference type="AlphaFoldDB" id="A0A0F3NIK5"/>
<protein>
    <submittedName>
        <fullName evidence="1">Uncharacterized protein</fullName>
    </submittedName>
</protein>
<name>A0A0F3NIK5_ANAPH</name>
<sequence>MLALVAVSAYFPNFAGSLPGFVLQTFSPILELEISRVLAKLTKSLPEVLARAAARLSVCPVTTS</sequence>
<dbReference type="Proteomes" id="UP000033385">
    <property type="component" value="Unassembled WGS sequence"/>
</dbReference>
<dbReference type="EMBL" id="LANW01000001">
    <property type="protein sequence ID" value="KJV67591.1"/>
    <property type="molecule type" value="Genomic_DNA"/>
</dbReference>